<dbReference type="EMBL" id="OD574194">
    <property type="protein sequence ID" value="CAD7450257.1"/>
    <property type="molecule type" value="Genomic_DNA"/>
</dbReference>
<evidence type="ECO:0000313" key="2">
    <source>
        <dbReference type="EMBL" id="CAD7450257.1"/>
    </source>
</evidence>
<reference evidence="2" key="1">
    <citation type="submission" date="2020-11" db="EMBL/GenBank/DDBJ databases">
        <authorList>
            <person name="Tran Van P."/>
        </authorList>
    </citation>
    <scope>NUCLEOTIDE SEQUENCE</scope>
</reference>
<accession>A0A7R9FB22</accession>
<name>A0A7R9FB22_9NEOP</name>
<gene>
    <name evidence="2" type="ORF">TBIB3V08_LOCUS12527</name>
</gene>
<proteinExistence type="predicted"/>
<sequence>MEWKRGENQCLGGIAAALGTIRSLENHLVGGAGTSTGQVYIPLCFWPELPSRADGWVVTLFNQWDSVLGSGRRGTWALVFTFNKTEATALVHITTPSGNTQIVHVILDSASQSTLINEHCAQMLDVKRNYLKPSNVQGISLTKNNLHDWKTTSRPKSKRRLETSCCAPTSRGSERTARITNPRTNLSRDVCSSPPPTNGALKPGGSCWSNLANPRLVKHGVMFEK</sequence>
<protein>
    <submittedName>
        <fullName evidence="2">Uncharacterized protein</fullName>
    </submittedName>
</protein>
<evidence type="ECO:0000256" key="1">
    <source>
        <dbReference type="SAM" id="MobiDB-lite"/>
    </source>
</evidence>
<organism evidence="2">
    <name type="scientific">Timema bartmani</name>
    <dbReference type="NCBI Taxonomy" id="61472"/>
    <lineage>
        <taxon>Eukaryota</taxon>
        <taxon>Metazoa</taxon>
        <taxon>Ecdysozoa</taxon>
        <taxon>Arthropoda</taxon>
        <taxon>Hexapoda</taxon>
        <taxon>Insecta</taxon>
        <taxon>Pterygota</taxon>
        <taxon>Neoptera</taxon>
        <taxon>Polyneoptera</taxon>
        <taxon>Phasmatodea</taxon>
        <taxon>Timematodea</taxon>
        <taxon>Timematoidea</taxon>
        <taxon>Timematidae</taxon>
        <taxon>Timema</taxon>
    </lineage>
</organism>
<feature type="region of interest" description="Disordered" evidence="1">
    <location>
        <begin position="150"/>
        <end position="176"/>
    </location>
</feature>
<dbReference type="AlphaFoldDB" id="A0A7R9FB22"/>